<evidence type="ECO:0000256" key="2">
    <source>
        <dbReference type="ARBA" id="ARBA00022741"/>
    </source>
</evidence>
<protein>
    <submittedName>
        <fullName evidence="8">ATPase family AAA domain-containing protein 1-B-like</fullName>
    </submittedName>
</protein>
<accession>A0A422NBD8</accession>
<reference evidence="8 9" key="1">
    <citation type="journal article" date="2018" name="BMC Genomics">
        <title>Genomic comparison of Trypanosoma conorhini and Trypanosoma rangeli to Trypanosoma cruzi strains of high and low virulence.</title>
        <authorList>
            <person name="Bradwell K.R."/>
            <person name="Koparde V.N."/>
            <person name="Matveyev A.V."/>
            <person name="Serrano M.G."/>
            <person name="Alves J.M."/>
            <person name="Parikh H."/>
            <person name="Huang B."/>
            <person name="Lee V."/>
            <person name="Espinosa-Alvarez O."/>
            <person name="Ortiz P.A."/>
            <person name="Costa-Martins A.G."/>
            <person name="Teixeira M.M."/>
            <person name="Buck G.A."/>
        </authorList>
    </citation>
    <scope>NUCLEOTIDE SEQUENCE [LARGE SCALE GENOMIC DNA]</scope>
    <source>
        <strain evidence="8 9">025E</strain>
    </source>
</reference>
<dbReference type="GO" id="GO:0005741">
    <property type="term" value="C:mitochondrial outer membrane"/>
    <property type="evidence" value="ECO:0007669"/>
    <property type="project" value="TreeGrafter"/>
</dbReference>
<dbReference type="SUPFAM" id="SSF52540">
    <property type="entry name" value="P-loop containing nucleoside triphosphate hydrolases"/>
    <property type="match status" value="1"/>
</dbReference>
<dbReference type="PANTHER" id="PTHR45644">
    <property type="entry name" value="AAA ATPASE, PUTATIVE (AFU_ORTHOLOGUE AFUA_2G12920)-RELATED-RELATED"/>
    <property type="match status" value="1"/>
</dbReference>
<comment type="similarity">
    <text evidence="5">Belongs to the AAA ATPase family.</text>
</comment>
<keyword evidence="3 5" id="KW-0067">ATP-binding</keyword>
<dbReference type="InterPro" id="IPR051701">
    <property type="entry name" value="Mito_OM_Translocase_MSP1"/>
</dbReference>
<dbReference type="PROSITE" id="PS00674">
    <property type="entry name" value="AAA"/>
    <property type="match status" value="1"/>
</dbReference>
<comment type="subcellular location">
    <subcellularLocation>
        <location evidence="1">Mitochondrion membrane</location>
        <topology evidence="1">Single-pass membrane protein</topology>
    </subcellularLocation>
</comment>
<evidence type="ECO:0000256" key="5">
    <source>
        <dbReference type="RuleBase" id="RU003651"/>
    </source>
</evidence>
<proteinExistence type="inferred from homology"/>
<dbReference type="InterPro" id="IPR003959">
    <property type="entry name" value="ATPase_AAA_core"/>
</dbReference>
<sequence length="125" mass="14091">MTCWDGIAQSDAKIVVIGATNRPEFVDEAIRRRLPLKIEVPPPDEKCRRKILKVLLEHDLKDNPNKENIIEFVTAKTARYTGSDLTELCKAAALIPLHEIVEDGVVPPLEICHFEKALQRVQPSL</sequence>
<evidence type="ECO:0000256" key="4">
    <source>
        <dbReference type="ARBA" id="ARBA00023128"/>
    </source>
</evidence>
<name>A0A422NBD8_9TRYP</name>
<keyword evidence="2 5" id="KW-0547">Nucleotide-binding</keyword>
<keyword evidence="9" id="KW-1185">Reference proteome</keyword>
<dbReference type="InterPro" id="IPR027417">
    <property type="entry name" value="P-loop_NTPase"/>
</dbReference>
<evidence type="ECO:0000259" key="6">
    <source>
        <dbReference type="Pfam" id="PF00004"/>
    </source>
</evidence>
<dbReference type="Gene3D" id="3.40.50.300">
    <property type="entry name" value="P-loop containing nucleotide triphosphate hydrolases"/>
    <property type="match status" value="1"/>
</dbReference>
<dbReference type="EMBL" id="MKKU01000756">
    <property type="protein sequence ID" value="RNF02762.1"/>
    <property type="molecule type" value="Genomic_DNA"/>
</dbReference>
<keyword evidence="4" id="KW-0496">Mitochondrion</keyword>
<evidence type="ECO:0000259" key="7">
    <source>
        <dbReference type="Pfam" id="PF17862"/>
    </source>
</evidence>
<dbReference type="AlphaFoldDB" id="A0A422NBD8"/>
<evidence type="ECO:0000313" key="8">
    <source>
        <dbReference type="EMBL" id="RNF02762.1"/>
    </source>
</evidence>
<dbReference type="InterPro" id="IPR041569">
    <property type="entry name" value="AAA_lid_3"/>
</dbReference>
<dbReference type="PANTHER" id="PTHR45644:SF3">
    <property type="entry name" value="FI08533P-RELATED"/>
    <property type="match status" value="1"/>
</dbReference>
<evidence type="ECO:0000256" key="1">
    <source>
        <dbReference type="ARBA" id="ARBA00004304"/>
    </source>
</evidence>
<dbReference type="Gene3D" id="1.10.8.60">
    <property type="match status" value="1"/>
</dbReference>
<comment type="caution">
    <text evidence="8">The sequence shown here is derived from an EMBL/GenBank/DDBJ whole genome shotgun (WGS) entry which is preliminary data.</text>
</comment>
<dbReference type="Pfam" id="PF00004">
    <property type="entry name" value="AAA"/>
    <property type="match status" value="1"/>
</dbReference>
<dbReference type="Proteomes" id="UP000284403">
    <property type="component" value="Unassembled WGS sequence"/>
</dbReference>
<dbReference type="Pfam" id="PF17862">
    <property type="entry name" value="AAA_lid_3"/>
    <property type="match status" value="1"/>
</dbReference>
<evidence type="ECO:0000256" key="3">
    <source>
        <dbReference type="ARBA" id="ARBA00022840"/>
    </source>
</evidence>
<dbReference type="GeneID" id="40321975"/>
<feature type="domain" description="ATPase AAA-type core" evidence="6">
    <location>
        <begin position="2"/>
        <end position="41"/>
    </location>
</feature>
<dbReference type="GO" id="GO:0016887">
    <property type="term" value="F:ATP hydrolysis activity"/>
    <property type="evidence" value="ECO:0007669"/>
    <property type="project" value="InterPro"/>
</dbReference>
<feature type="domain" description="AAA ATPase AAA+ lid" evidence="7">
    <location>
        <begin position="75"/>
        <end position="102"/>
    </location>
</feature>
<dbReference type="GO" id="GO:0005524">
    <property type="term" value="F:ATP binding"/>
    <property type="evidence" value="ECO:0007669"/>
    <property type="project" value="UniProtKB-KW"/>
</dbReference>
<gene>
    <name evidence="8" type="ORF">Tco025E_08364</name>
</gene>
<organism evidence="8 9">
    <name type="scientific">Trypanosoma conorhini</name>
    <dbReference type="NCBI Taxonomy" id="83891"/>
    <lineage>
        <taxon>Eukaryota</taxon>
        <taxon>Discoba</taxon>
        <taxon>Euglenozoa</taxon>
        <taxon>Kinetoplastea</taxon>
        <taxon>Metakinetoplastina</taxon>
        <taxon>Trypanosomatida</taxon>
        <taxon>Trypanosomatidae</taxon>
        <taxon>Trypanosoma</taxon>
    </lineage>
</organism>
<evidence type="ECO:0000313" key="9">
    <source>
        <dbReference type="Proteomes" id="UP000284403"/>
    </source>
</evidence>
<dbReference type="InterPro" id="IPR003960">
    <property type="entry name" value="ATPase_AAA_CS"/>
</dbReference>
<dbReference type="OrthoDB" id="10254455at2759"/>
<dbReference type="RefSeq" id="XP_029224710.1">
    <property type="nucleotide sequence ID" value="XM_029375214.1"/>
</dbReference>